<comment type="caution">
    <text evidence="2">The sequence shown here is derived from an EMBL/GenBank/DDBJ whole genome shotgun (WGS) entry which is preliminary data.</text>
</comment>
<dbReference type="OrthoDB" id="9810995at2"/>
<name>A0A2A5JJN7_PSEO7</name>
<sequence>MGDNMSVYGARKVWKQLQLDNHQVARCTVERLMRNIGIQGAHRGKTCKTTIPDEQQ</sequence>
<dbReference type="Pfam" id="PF13276">
    <property type="entry name" value="HTH_21"/>
    <property type="match status" value="1"/>
</dbReference>
<accession>A0A2A5JJN7</accession>
<proteinExistence type="predicted"/>
<keyword evidence="3" id="KW-1185">Reference proteome</keyword>
<reference evidence="3" key="1">
    <citation type="journal article" date="2019" name="Genome Announc.">
        <title>Draft Genome Sequence of Pseudoalteromonas piscicida Strain 36Y ROTHPW, an Hypersaline Seawater Isolate from the South Coast of Sonora, Mexico.</title>
        <authorList>
            <person name="Sanchez-Diaz R."/>
            <person name="Molina-Garza Z.J."/>
            <person name="Cruz-Suarez L.E."/>
            <person name="Selvin J."/>
            <person name="Kiran G.S."/>
            <person name="Ibarra-Gamez J.C."/>
            <person name="Gomez-Gil B."/>
            <person name="Galaviz-Silva L."/>
        </authorList>
    </citation>
    <scope>NUCLEOTIDE SEQUENCE [LARGE SCALE GENOMIC DNA]</scope>
    <source>
        <strain evidence="3">36Y_RITHPW</strain>
    </source>
</reference>
<gene>
    <name evidence="2" type="ORF">CEX98_21485</name>
</gene>
<dbReference type="EMBL" id="NKHF01000107">
    <property type="protein sequence ID" value="PCK29655.1"/>
    <property type="molecule type" value="Genomic_DNA"/>
</dbReference>
<evidence type="ECO:0000313" key="3">
    <source>
        <dbReference type="Proteomes" id="UP000228621"/>
    </source>
</evidence>
<dbReference type="AlphaFoldDB" id="A0A2A5JJN7"/>
<organism evidence="2 3">
    <name type="scientific">Pseudoalteromonas piscicida</name>
    <dbReference type="NCBI Taxonomy" id="43662"/>
    <lineage>
        <taxon>Bacteria</taxon>
        <taxon>Pseudomonadati</taxon>
        <taxon>Pseudomonadota</taxon>
        <taxon>Gammaproteobacteria</taxon>
        <taxon>Alteromonadales</taxon>
        <taxon>Pseudoalteromonadaceae</taxon>
        <taxon>Pseudoalteromonas</taxon>
    </lineage>
</organism>
<evidence type="ECO:0000313" key="2">
    <source>
        <dbReference type="EMBL" id="PCK29655.1"/>
    </source>
</evidence>
<dbReference type="Proteomes" id="UP000228621">
    <property type="component" value="Unassembled WGS sequence"/>
</dbReference>
<feature type="domain" description="HTH-like" evidence="1">
    <location>
        <begin position="6"/>
        <end position="45"/>
    </location>
</feature>
<dbReference type="InterPro" id="IPR025948">
    <property type="entry name" value="HTH-like_dom"/>
</dbReference>
<protein>
    <recommendedName>
        <fullName evidence="1">HTH-like domain-containing protein</fullName>
    </recommendedName>
</protein>
<evidence type="ECO:0000259" key="1">
    <source>
        <dbReference type="Pfam" id="PF13276"/>
    </source>
</evidence>